<dbReference type="AlphaFoldDB" id="A0A3A6TYE6"/>
<keyword evidence="2" id="KW-1185">Reference proteome</keyword>
<accession>A0A3A6TYE6</accession>
<gene>
    <name evidence="1" type="ORF">D5R81_06660</name>
</gene>
<evidence type="ECO:0000313" key="1">
    <source>
        <dbReference type="EMBL" id="RJY18118.1"/>
    </source>
</evidence>
<name>A0A3A6TYE6_9GAMM</name>
<reference evidence="1 2" key="1">
    <citation type="submission" date="2018-09" db="EMBL/GenBank/DDBJ databases">
        <title>Phylogeny of the Shewanellaceae, and recommendation for two new genera, Pseudoshewanella and Parashewanella.</title>
        <authorList>
            <person name="Wang G."/>
        </authorList>
    </citation>
    <scope>NUCLEOTIDE SEQUENCE [LARGE SCALE GENOMIC DNA]</scope>
    <source>
        <strain evidence="1 2">KCTC 22492</strain>
    </source>
</reference>
<proteinExistence type="predicted"/>
<evidence type="ECO:0000313" key="2">
    <source>
        <dbReference type="Proteomes" id="UP000273022"/>
    </source>
</evidence>
<organism evidence="1 2">
    <name type="scientific">Parashewanella spongiae</name>
    <dbReference type="NCBI Taxonomy" id="342950"/>
    <lineage>
        <taxon>Bacteria</taxon>
        <taxon>Pseudomonadati</taxon>
        <taxon>Pseudomonadota</taxon>
        <taxon>Gammaproteobacteria</taxon>
        <taxon>Alteromonadales</taxon>
        <taxon>Shewanellaceae</taxon>
        <taxon>Parashewanella</taxon>
    </lineage>
</organism>
<dbReference type="RefSeq" id="WP_121852877.1">
    <property type="nucleotide sequence ID" value="NZ_CP037952.1"/>
</dbReference>
<comment type="caution">
    <text evidence="1">The sequence shown here is derived from an EMBL/GenBank/DDBJ whole genome shotgun (WGS) entry which is preliminary data.</text>
</comment>
<dbReference type="Proteomes" id="UP000273022">
    <property type="component" value="Unassembled WGS sequence"/>
</dbReference>
<dbReference type="OrthoDB" id="6398122at2"/>
<sequence length="285" mass="33134">MISSFFLLSASYWVDIHTQRALVCDINQLSFCLQQLPESSLTHLPQDAKQLREVMGHRHAMVLPITQPENISGLILLNKEVEPKSVITFIGRQTLQLNLFRQQELSLWHEQGHLANKQLQATILPQQLSRYEHEWLADVYVLWRSVKETGTLELAWQQYHRRNLAAIDDPINLSHWSSPYLLRLMSELSVTQIQQFSQYSDFVKASYLKLNSINPRRQKELNNLVKFIFNNNKSSELPNYLYWRRAELNALLKPTFIHLLGESKTEALLNSLMLITTVDGKLNPS</sequence>
<dbReference type="EMBL" id="QYYH01000031">
    <property type="protein sequence ID" value="RJY18118.1"/>
    <property type="molecule type" value="Genomic_DNA"/>
</dbReference>
<protein>
    <submittedName>
        <fullName evidence="1">Uncharacterized protein</fullName>
    </submittedName>
</protein>